<organism evidence="1 2">
    <name type="scientific">Alligator mississippiensis</name>
    <name type="common">American alligator</name>
    <dbReference type="NCBI Taxonomy" id="8496"/>
    <lineage>
        <taxon>Eukaryota</taxon>
        <taxon>Metazoa</taxon>
        <taxon>Chordata</taxon>
        <taxon>Craniata</taxon>
        <taxon>Vertebrata</taxon>
        <taxon>Euteleostomi</taxon>
        <taxon>Archelosauria</taxon>
        <taxon>Archosauria</taxon>
        <taxon>Crocodylia</taxon>
        <taxon>Alligatoridae</taxon>
        <taxon>Alligatorinae</taxon>
        <taxon>Alligator</taxon>
    </lineage>
</organism>
<reference evidence="1 2" key="1">
    <citation type="journal article" date="2012" name="Genome Biol.">
        <title>Sequencing three crocodilian genomes to illuminate the evolution of archosaurs and amniotes.</title>
        <authorList>
            <person name="St John J.A."/>
            <person name="Braun E.L."/>
            <person name="Isberg S.R."/>
            <person name="Miles L.G."/>
            <person name="Chong A.Y."/>
            <person name="Gongora J."/>
            <person name="Dalzell P."/>
            <person name="Moran C."/>
            <person name="Bed'hom B."/>
            <person name="Abzhanov A."/>
            <person name="Burgess S.C."/>
            <person name="Cooksey A.M."/>
            <person name="Castoe T.A."/>
            <person name="Crawford N.G."/>
            <person name="Densmore L.D."/>
            <person name="Drew J.C."/>
            <person name="Edwards S.V."/>
            <person name="Faircloth B.C."/>
            <person name="Fujita M.K."/>
            <person name="Greenwold M.J."/>
            <person name="Hoffmann F.G."/>
            <person name="Howard J.M."/>
            <person name="Iguchi T."/>
            <person name="Janes D.E."/>
            <person name="Khan S.Y."/>
            <person name="Kohno S."/>
            <person name="de Koning A.J."/>
            <person name="Lance S.L."/>
            <person name="McCarthy F.M."/>
            <person name="McCormack J.E."/>
            <person name="Merchant M.E."/>
            <person name="Peterson D.G."/>
            <person name="Pollock D.D."/>
            <person name="Pourmand N."/>
            <person name="Raney B.J."/>
            <person name="Roessler K.A."/>
            <person name="Sanford J.R."/>
            <person name="Sawyer R.H."/>
            <person name="Schmidt C.J."/>
            <person name="Triplett E.W."/>
            <person name="Tuberville T.D."/>
            <person name="Venegas-Anaya M."/>
            <person name="Howard J.T."/>
            <person name="Jarvis E.D."/>
            <person name="Guillette L.J.Jr."/>
            <person name="Glenn T.C."/>
            <person name="Green R.E."/>
            <person name="Ray D.A."/>
        </authorList>
    </citation>
    <scope>NUCLEOTIDE SEQUENCE [LARGE SCALE GENOMIC DNA]</scope>
    <source>
        <strain evidence="1">KSC_2009_1</strain>
    </source>
</reference>
<evidence type="ECO:0000313" key="1">
    <source>
        <dbReference type="EMBL" id="KYO21841.1"/>
    </source>
</evidence>
<keyword evidence="2" id="KW-1185">Reference proteome</keyword>
<dbReference type="AlphaFoldDB" id="A0A151MBG2"/>
<comment type="caution">
    <text evidence="1">The sequence shown here is derived from an EMBL/GenBank/DDBJ whole genome shotgun (WGS) entry which is preliminary data.</text>
</comment>
<evidence type="ECO:0000313" key="2">
    <source>
        <dbReference type="Proteomes" id="UP000050525"/>
    </source>
</evidence>
<dbReference type="EMBL" id="AKHW03006283">
    <property type="protein sequence ID" value="KYO21841.1"/>
    <property type="molecule type" value="Genomic_DNA"/>
</dbReference>
<sequence>MTKSETGRSNNQSSCKMELDAFTGTGWLSWILLLSSPPILILSEHAVESCCLLSGLMRHCYIEMRKEEIWMSLILSCFHQKPEMDKADTQRRSKYWIK</sequence>
<protein>
    <submittedName>
        <fullName evidence="1">Uncharacterized protein</fullName>
    </submittedName>
</protein>
<proteinExistence type="predicted"/>
<gene>
    <name evidence="1" type="ORF">Y1Q_0000525</name>
</gene>
<accession>A0A151MBG2</accession>
<dbReference type="Proteomes" id="UP000050525">
    <property type="component" value="Unassembled WGS sequence"/>
</dbReference>
<name>A0A151MBG2_ALLMI</name>